<dbReference type="InterPro" id="IPR013785">
    <property type="entry name" value="Aldolase_TIM"/>
</dbReference>
<evidence type="ECO:0000313" key="9">
    <source>
        <dbReference type="Proteomes" id="UP001150259"/>
    </source>
</evidence>
<dbReference type="CDD" id="cd02932">
    <property type="entry name" value="OYE_YqiM_FMN"/>
    <property type="match status" value="1"/>
</dbReference>
<name>A0ABT5GE45_9MICO</name>
<keyword evidence="2" id="KW-0285">Flavoprotein</keyword>
<evidence type="ECO:0000256" key="1">
    <source>
        <dbReference type="ARBA" id="ARBA00001917"/>
    </source>
</evidence>
<evidence type="ECO:0000256" key="5">
    <source>
        <dbReference type="ARBA" id="ARBA00023002"/>
    </source>
</evidence>
<evidence type="ECO:0000256" key="3">
    <source>
        <dbReference type="ARBA" id="ARBA00022643"/>
    </source>
</evidence>
<evidence type="ECO:0000259" key="7">
    <source>
        <dbReference type="Pfam" id="PF00724"/>
    </source>
</evidence>
<accession>A0ABT5GE45</accession>
<evidence type="ECO:0000313" key="8">
    <source>
        <dbReference type="EMBL" id="MDC5696531.1"/>
    </source>
</evidence>
<keyword evidence="5" id="KW-0560">Oxidoreductase</keyword>
<evidence type="ECO:0000256" key="4">
    <source>
        <dbReference type="ARBA" id="ARBA00022857"/>
    </source>
</evidence>
<keyword evidence="9" id="KW-1185">Reference proteome</keyword>
<comment type="caution">
    <text evidence="8">The sequence shown here is derived from an EMBL/GenBank/DDBJ whole genome shotgun (WGS) entry which is preliminary data.</text>
</comment>
<dbReference type="PANTHER" id="PTHR43303">
    <property type="entry name" value="NADPH DEHYDROGENASE C23G7.10C-RELATED"/>
    <property type="match status" value="1"/>
</dbReference>
<dbReference type="InterPro" id="IPR044152">
    <property type="entry name" value="YqjM-like"/>
</dbReference>
<dbReference type="Proteomes" id="UP001150259">
    <property type="component" value="Unassembled WGS sequence"/>
</dbReference>
<dbReference type="Gene3D" id="3.20.20.70">
    <property type="entry name" value="Aldolase class I"/>
    <property type="match status" value="1"/>
</dbReference>
<dbReference type="EMBL" id="JAPFQL010000012">
    <property type="protein sequence ID" value="MDC5696531.1"/>
    <property type="molecule type" value="Genomic_DNA"/>
</dbReference>
<keyword evidence="4" id="KW-0521">NADP</keyword>
<proteinExistence type="predicted"/>
<evidence type="ECO:0000256" key="2">
    <source>
        <dbReference type="ARBA" id="ARBA00022630"/>
    </source>
</evidence>
<dbReference type="SUPFAM" id="SSF51395">
    <property type="entry name" value="FMN-linked oxidoreductases"/>
    <property type="match status" value="1"/>
</dbReference>
<feature type="region of interest" description="Disordered" evidence="6">
    <location>
        <begin position="110"/>
        <end position="130"/>
    </location>
</feature>
<dbReference type="Pfam" id="PF00724">
    <property type="entry name" value="Oxidored_FMN"/>
    <property type="match status" value="1"/>
</dbReference>
<comment type="cofactor">
    <cofactor evidence="1">
        <name>FMN</name>
        <dbReference type="ChEBI" id="CHEBI:58210"/>
    </cofactor>
</comment>
<sequence length="364" mass="38979">MSKTTADPRLFQPIDLRGLRVPHRLWVAAMCQYSASEGVPAPWHHVHLGSFAIGRAGLVITEATAVSPVGRISSGDTGIWTDQQADEWASIVDFSHGQGVPMAVQLAHAGRKASTRTPSEGRGALPFEEGGWPTVGPSPIPYGRLPAPRELTTAEIGIVVADFAAAAARATAAGFDAVEIHAAHGYLQHQFMSPLSNERTDHYGGSFENRIRLTCEIVDAVRAVIPAAMPLLIRVSATDWVEGGWSLADTVRLAGELEQRGIDFISVSSAGNDHRQEIAVGPGYQLPLAREIRRATSLPVGAAGLITSPQQAETALVDEAADVIFAARQFLREPSFALRAAAELGGFLEWPVQYRMARFQGSIP</sequence>
<reference evidence="8 9" key="1">
    <citation type="submission" date="2022-11" db="EMBL/GenBank/DDBJ databases">
        <title>Anaerobic phenanthrene biodegradation by a DNRA strain PheN6.</title>
        <authorList>
            <person name="Zhang Z."/>
        </authorList>
    </citation>
    <scope>NUCLEOTIDE SEQUENCE [LARGE SCALE GENOMIC DNA]</scope>
    <source>
        <strain evidence="8 9">PheN6</strain>
    </source>
</reference>
<keyword evidence="3" id="KW-0288">FMN</keyword>
<dbReference type="PANTHER" id="PTHR43303:SF4">
    <property type="entry name" value="NADPH DEHYDROGENASE C23G7.10C-RELATED"/>
    <property type="match status" value="1"/>
</dbReference>
<feature type="domain" description="NADH:flavin oxidoreductase/NADH oxidase N-terminal" evidence="7">
    <location>
        <begin position="10"/>
        <end position="343"/>
    </location>
</feature>
<gene>
    <name evidence="8" type="ORF">OO014_04615</name>
</gene>
<protein>
    <submittedName>
        <fullName evidence="8">NADH:flavin oxidoreductase/NADH oxidase</fullName>
    </submittedName>
</protein>
<organism evidence="8 9">
    <name type="scientific">Intrasporangium calvum</name>
    <dbReference type="NCBI Taxonomy" id="53358"/>
    <lineage>
        <taxon>Bacteria</taxon>
        <taxon>Bacillati</taxon>
        <taxon>Actinomycetota</taxon>
        <taxon>Actinomycetes</taxon>
        <taxon>Micrococcales</taxon>
        <taxon>Intrasporangiaceae</taxon>
        <taxon>Intrasporangium</taxon>
    </lineage>
</organism>
<dbReference type="InterPro" id="IPR001155">
    <property type="entry name" value="OxRdtase_FMN_N"/>
</dbReference>
<evidence type="ECO:0000256" key="6">
    <source>
        <dbReference type="SAM" id="MobiDB-lite"/>
    </source>
</evidence>